<keyword evidence="2" id="KW-0285">Flavoprotein</keyword>
<keyword evidence="4" id="KW-0560">Oxidoreductase</keyword>
<dbReference type="VEuPathDB" id="FungiDB:P170DRAFT_348257"/>
<keyword evidence="3" id="KW-0274">FAD</keyword>
<dbReference type="GO" id="GO:0005737">
    <property type="term" value="C:cytoplasm"/>
    <property type="evidence" value="ECO:0007669"/>
    <property type="project" value="TreeGrafter"/>
</dbReference>
<feature type="domain" description="FAD/NAD(P)-binding" evidence="5">
    <location>
        <begin position="3"/>
        <end position="288"/>
    </location>
</feature>
<accession>A0A2I2GGM0</accession>
<comment type="similarity">
    <text evidence="1">Belongs to the FAD-dependent oxidoreductase family.</text>
</comment>
<dbReference type="InterPro" id="IPR023753">
    <property type="entry name" value="FAD/NAD-binding_dom"/>
</dbReference>
<dbReference type="GO" id="GO:0004174">
    <property type="term" value="F:electron-transferring-flavoprotein dehydrogenase activity"/>
    <property type="evidence" value="ECO:0007669"/>
    <property type="project" value="TreeGrafter"/>
</dbReference>
<dbReference type="GO" id="GO:0050660">
    <property type="term" value="F:flavin adenine dinucleotide binding"/>
    <property type="evidence" value="ECO:0007669"/>
    <property type="project" value="TreeGrafter"/>
</dbReference>
<comment type="caution">
    <text evidence="6">The sequence shown here is derived from an EMBL/GenBank/DDBJ whole genome shotgun (WGS) entry which is preliminary data.</text>
</comment>
<evidence type="ECO:0000313" key="6">
    <source>
        <dbReference type="EMBL" id="PLB52032.1"/>
    </source>
</evidence>
<evidence type="ECO:0000256" key="2">
    <source>
        <dbReference type="ARBA" id="ARBA00022630"/>
    </source>
</evidence>
<evidence type="ECO:0000313" key="7">
    <source>
        <dbReference type="Proteomes" id="UP000234275"/>
    </source>
</evidence>
<evidence type="ECO:0000256" key="1">
    <source>
        <dbReference type="ARBA" id="ARBA00006442"/>
    </source>
</evidence>
<keyword evidence="7" id="KW-1185">Reference proteome</keyword>
<dbReference type="RefSeq" id="XP_024707334.1">
    <property type="nucleotide sequence ID" value="XM_024843667.1"/>
</dbReference>
<sequence>MKNIIILGGSFAGISTAHRILKQSAKTGPVKITIVSPNTHFYWNVAAPRAILPGQIGDDKVFLPIAAGFKQYKDSQYEIITGVAQSLDFEAKTVNVVDETGERTLDYDYLIIATGSRTAGENPFKTLGTTEKTRDALHDYQEQVKEAKTIVIGGAGPTGVETVGELAFEYGKQKRTILLTTATRVLDTAIPSVSKVATDILKRLNVEVQFSTKVASSTPTSSGQLELTLSTGEKIVADMYIPTYGVLPNSSYIPASYLNDKGFVKVDKQFRVSGQNNVFAIGDVSDLEPPQLMFVDKQSTHLVKNLVLVLGGKEPVDYKPGPKGMGLQIGRKTGTGHLENFKIPGLLVHMLRKNLFLDKVPQLVDGSGV</sequence>
<dbReference type="Gene3D" id="3.50.50.100">
    <property type="match status" value="1"/>
</dbReference>
<dbReference type="PRINTS" id="PR00469">
    <property type="entry name" value="PNDRDTASEII"/>
</dbReference>
<dbReference type="GeneID" id="36551367"/>
<dbReference type="Pfam" id="PF07992">
    <property type="entry name" value="Pyr_redox_2"/>
    <property type="match status" value="1"/>
</dbReference>
<dbReference type="InterPro" id="IPR036188">
    <property type="entry name" value="FAD/NAD-bd_sf"/>
</dbReference>
<proteinExistence type="inferred from homology"/>
<dbReference type="Proteomes" id="UP000234275">
    <property type="component" value="Unassembled WGS sequence"/>
</dbReference>
<dbReference type="STRING" id="1392250.A0A2I2GGM0"/>
<dbReference type="PRINTS" id="PR00368">
    <property type="entry name" value="FADPNR"/>
</dbReference>
<dbReference type="PANTHER" id="PTHR43735">
    <property type="entry name" value="APOPTOSIS-INDUCING FACTOR 1"/>
    <property type="match status" value="1"/>
</dbReference>
<evidence type="ECO:0000256" key="4">
    <source>
        <dbReference type="ARBA" id="ARBA00023002"/>
    </source>
</evidence>
<dbReference type="EMBL" id="MSFO01000002">
    <property type="protein sequence ID" value="PLB52032.1"/>
    <property type="molecule type" value="Genomic_DNA"/>
</dbReference>
<protein>
    <submittedName>
        <fullName evidence="6">Putative apoptosis-inducing factor</fullName>
    </submittedName>
</protein>
<organism evidence="6 7">
    <name type="scientific">Aspergillus steynii IBT 23096</name>
    <dbReference type="NCBI Taxonomy" id="1392250"/>
    <lineage>
        <taxon>Eukaryota</taxon>
        <taxon>Fungi</taxon>
        <taxon>Dikarya</taxon>
        <taxon>Ascomycota</taxon>
        <taxon>Pezizomycotina</taxon>
        <taxon>Eurotiomycetes</taxon>
        <taxon>Eurotiomycetidae</taxon>
        <taxon>Eurotiales</taxon>
        <taxon>Aspergillaceae</taxon>
        <taxon>Aspergillus</taxon>
        <taxon>Aspergillus subgen. Circumdati</taxon>
    </lineage>
</organism>
<evidence type="ECO:0000259" key="5">
    <source>
        <dbReference type="Pfam" id="PF07992"/>
    </source>
</evidence>
<reference evidence="6 7" key="1">
    <citation type="submission" date="2016-12" db="EMBL/GenBank/DDBJ databases">
        <title>The genomes of Aspergillus section Nigri reveals drivers in fungal speciation.</title>
        <authorList>
            <consortium name="DOE Joint Genome Institute"/>
            <person name="Vesth T.C."/>
            <person name="Nybo J."/>
            <person name="Theobald S."/>
            <person name="Brandl J."/>
            <person name="Frisvad J.C."/>
            <person name="Nielsen K.F."/>
            <person name="Lyhne E.K."/>
            <person name="Kogle M.E."/>
            <person name="Kuo A."/>
            <person name="Riley R."/>
            <person name="Clum A."/>
            <person name="Nolan M."/>
            <person name="Lipzen A."/>
            <person name="Salamov A."/>
            <person name="Henrissat B."/>
            <person name="Wiebenga A."/>
            <person name="De Vries R.P."/>
            <person name="Grigoriev I.V."/>
            <person name="Mortensen U.H."/>
            <person name="Andersen M.R."/>
            <person name="Baker S.E."/>
        </authorList>
    </citation>
    <scope>NUCLEOTIDE SEQUENCE [LARGE SCALE GENOMIC DNA]</scope>
    <source>
        <strain evidence="6 7">IBT 23096</strain>
    </source>
</reference>
<evidence type="ECO:0000256" key="3">
    <source>
        <dbReference type="ARBA" id="ARBA00022827"/>
    </source>
</evidence>
<dbReference type="OrthoDB" id="202203at2759"/>
<name>A0A2I2GGM0_9EURO</name>
<dbReference type="PANTHER" id="PTHR43735:SF3">
    <property type="entry name" value="FERROPTOSIS SUPPRESSOR PROTEIN 1"/>
    <property type="match status" value="1"/>
</dbReference>
<dbReference type="SUPFAM" id="SSF51905">
    <property type="entry name" value="FAD/NAD(P)-binding domain"/>
    <property type="match status" value="1"/>
</dbReference>
<dbReference type="AlphaFoldDB" id="A0A2I2GGM0"/>
<gene>
    <name evidence="6" type="ORF">P170DRAFT_348257</name>
</gene>